<reference evidence="2 4" key="1">
    <citation type="submission" date="2023-10" db="EMBL/GenBank/DDBJ databases">
        <title>Culture-based analysis of two novel bacteria associated with mangrove crab gills.</title>
        <authorList>
            <person name="Yang X."/>
            <person name="Garuglieri E."/>
            <person name="Van Goethem M.W."/>
            <person name="Fusi M."/>
            <person name="Marasco R."/>
            <person name="Daffonchio D.G."/>
        </authorList>
    </citation>
    <scope>NUCLEOTIDE SEQUENCE [LARGE SCALE GENOMIC DNA]</scope>
    <source>
        <strain evidence="3">UG2-1</strain>
        <strain evidence="2">UG2-2</strain>
        <strain evidence="4">UG2_2</strain>
    </source>
</reference>
<dbReference type="AlphaFoldDB" id="A0AAU6NWH5"/>
<evidence type="ECO:0000313" key="3">
    <source>
        <dbReference type="EMBL" id="WXA12901.1"/>
    </source>
</evidence>
<dbReference type="Proteomes" id="UP001368318">
    <property type="component" value="Chromosome"/>
</dbReference>
<evidence type="ECO:0000256" key="1">
    <source>
        <dbReference type="SAM" id="SignalP"/>
    </source>
</evidence>
<dbReference type="Gene3D" id="2.40.360.20">
    <property type="match status" value="1"/>
</dbReference>
<protein>
    <recommendedName>
        <fullName evidence="5">Lipoprotein</fullName>
    </recommendedName>
</protein>
<dbReference type="EMBL" id="CP136924">
    <property type="protein sequence ID" value="WXA01937.1"/>
    <property type="molecule type" value="Genomic_DNA"/>
</dbReference>
<dbReference type="EMBL" id="CP136925">
    <property type="protein sequence ID" value="WXA12901.1"/>
    <property type="molecule type" value="Genomic_DNA"/>
</dbReference>
<proteinExistence type="predicted"/>
<accession>A0AAU6NWH5</accession>
<feature type="chain" id="PRO_5044712750" description="Lipoprotein" evidence="1">
    <location>
        <begin position="20"/>
        <end position="229"/>
    </location>
</feature>
<feature type="signal peptide" evidence="1">
    <location>
        <begin position="1"/>
        <end position="19"/>
    </location>
</feature>
<gene>
    <name evidence="3" type="ORF">R3L15_12345</name>
    <name evidence="2" type="ORF">R3L16_09245</name>
</gene>
<evidence type="ECO:0000313" key="2">
    <source>
        <dbReference type="EMBL" id="WXA01937.1"/>
    </source>
</evidence>
<keyword evidence="4" id="KW-1185">Reference proteome</keyword>
<evidence type="ECO:0008006" key="5">
    <source>
        <dbReference type="Google" id="ProtNLM"/>
    </source>
</evidence>
<evidence type="ECO:0000313" key="4">
    <source>
        <dbReference type="Proteomes" id="UP001368318"/>
    </source>
</evidence>
<name>A0AAU6NWH5_9FLAO</name>
<organism evidence="2 4">
    <name type="scientific">Mangrovimonas cancribranchiae</name>
    <dbReference type="NCBI Taxonomy" id="3080055"/>
    <lineage>
        <taxon>Bacteria</taxon>
        <taxon>Pseudomonadati</taxon>
        <taxon>Bacteroidota</taxon>
        <taxon>Flavobacteriia</taxon>
        <taxon>Flavobacteriales</taxon>
        <taxon>Flavobacteriaceae</taxon>
        <taxon>Mangrovimonas</taxon>
    </lineage>
</organism>
<dbReference type="RefSeq" id="WP_338732018.1">
    <property type="nucleotide sequence ID" value="NZ_CP136924.1"/>
</dbReference>
<dbReference type="PROSITE" id="PS51257">
    <property type="entry name" value="PROKAR_LIPOPROTEIN"/>
    <property type="match status" value="1"/>
</dbReference>
<dbReference type="KEGG" id="mcaa:R3L15_12345"/>
<sequence length="229" mass="27354">MTKSIKFLILIFIISSCSAQENFKDYYYQIGTKKEIKVYKYVDKNNPKNIEYWKVTTNPKTNKILTESFTNDFRLYNIFEEELKTDGAEIIRYADFEINDNGQNIRIDGTIVDKDVYKWADNNKYIYSVKYTSPKYGNEQFIKERTKNSFESINVNGKEYSTLKFKDEYEIKSLENDQNYEFYQFTYYAKGVGMVKYQRYHSDGTIIELELTEILTEKEFSKLKEKASR</sequence>
<keyword evidence="1" id="KW-0732">Signal</keyword>